<reference evidence="1 2" key="1">
    <citation type="journal article" date="2021" name="Commun. Biol.">
        <title>The genome of Shorea leprosula (Dipterocarpaceae) highlights the ecological relevance of drought in aseasonal tropical rainforests.</title>
        <authorList>
            <person name="Ng K.K.S."/>
            <person name="Kobayashi M.J."/>
            <person name="Fawcett J.A."/>
            <person name="Hatakeyama M."/>
            <person name="Paape T."/>
            <person name="Ng C.H."/>
            <person name="Ang C.C."/>
            <person name="Tnah L.H."/>
            <person name="Lee C.T."/>
            <person name="Nishiyama T."/>
            <person name="Sese J."/>
            <person name="O'Brien M.J."/>
            <person name="Copetti D."/>
            <person name="Mohd Noor M.I."/>
            <person name="Ong R.C."/>
            <person name="Putra M."/>
            <person name="Sireger I.Z."/>
            <person name="Indrioko S."/>
            <person name="Kosugi Y."/>
            <person name="Izuno A."/>
            <person name="Isagi Y."/>
            <person name="Lee S.L."/>
            <person name="Shimizu K.K."/>
        </authorList>
    </citation>
    <scope>NUCLEOTIDE SEQUENCE [LARGE SCALE GENOMIC DNA]</scope>
    <source>
        <strain evidence="1">214</strain>
    </source>
</reference>
<organism evidence="1 2">
    <name type="scientific">Rubroshorea leprosula</name>
    <dbReference type="NCBI Taxonomy" id="152421"/>
    <lineage>
        <taxon>Eukaryota</taxon>
        <taxon>Viridiplantae</taxon>
        <taxon>Streptophyta</taxon>
        <taxon>Embryophyta</taxon>
        <taxon>Tracheophyta</taxon>
        <taxon>Spermatophyta</taxon>
        <taxon>Magnoliopsida</taxon>
        <taxon>eudicotyledons</taxon>
        <taxon>Gunneridae</taxon>
        <taxon>Pentapetalae</taxon>
        <taxon>rosids</taxon>
        <taxon>malvids</taxon>
        <taxon>Malvales</taxon>
        <taxon>Dipterocarpaceae</taxon>
        <taxon>Rubroshorea</taxon>
    </lineage>
</organism>
<dbReference type="EMBL" id="BPVZ01000034">
    <property type="protein sequence ID" value="GKV11449.1"/>
    <property type="molecule type" value="Genomic_DNA"/>
</dbReference>
<sequence length="48" mass="5499">MILFADTVYATVHISLMNSEISDNVETDKNNIMIRGDLNEVHFEFVIV</sequence>
<evidence type="ECO:0000313" key="2">
    <source>
        <dbReference type="Proteomes" id="UP001054252"/>
    </source>
</evidence>
<evidence type="ECO:0000313" key="1">
    <source>
        <dbReference type="EMBL" id="GKV11449.1"/>
    </source>
</evidence>
<dbReference type="AlphaFoldDB" id="A0AAV5JA13"/>
<accession>A0AAV5JA13</accession>
<gene>
    <name evidence="1" type="ORF">SLEP1_g22709</name>
</gene>
<comment type="caution">
    <text evidence="1">The sequence shown here is derived from an EMBL/GenBank/DDBJ whole genome shotgun (WGS) entry which is preliminary data.</text>
</comment>
<dbReference type="Proteomes" id="UP001054252">
    <property type="component" value="Unassembled WGS sequence"/>
</dbReference>
<protein>
    <submittedName>
        <fullName evidence="1">Uncharacterized protein</fullName>
    </submittedName>
</protein>
<keyword evidence="2" id="KW-1185">Reference proteome</keyword>
<name>A0AAV5JA13_9ROSI</name>
<proteinExistence type="predicted"/>